<dbReference type="Proteomes" id="UP000460626">
    <property type="component" value="Unassembled WGS sequence"/>
</dbReference>
<comment type="caution">
    <text evidence="1">The sequence shown here is derived from an EMBL/GenBank/DDBJ whole genome shotgun (WGS) entry which is preliminary data.</text>
</comment>
<protein>
    <submittedName>
        <fullName evidence="1">Histidine phosphatase family protein</fullName>
    </submittedName>
</protein>
<reference evidence="1 2" key="1">
    <citation type="submission" date="2019-12" db="EMBL/GenBank/DDBJ databases">
        <title>Genomic-based taxomic classification of the family Erythrobacteraceae.</title>
        <authorList>
            <person name="Xu L."/>
        </authorList>
    </citation>
    <scope>NUCLEOTIDE SEQUENCE [LARGE SCALE GENOMIC DNA]</scope>
    <source>
        <strain evidence="1 2">RC4-10-4</strain>
    </source>
</reference>
<name>A0A844ZYY1_9SPHN</name>
<gene>
    <name evidence="1" type="ORF">GRI62_07720</name>
</gene>
<dbReference type="PANTHER" id="PTHR47623">
    <property type="entry name" value="OS09G0287300 PROTEIN"/>
    <property type="match status" value="1"/>
</dbReference>
<dbReference type="RefSeq" id="WP_131452761.1">
    <property type="nucleotide sequence ID" value="NZ_BMJK01000001.1"/>
</dbReference>
<evidence type="ECO:0000313" key="1">
    <source>
        <dbReference type="EMBL" id="MXO93491.1"/>
    </source>
</evidence>
<keyword evidence="2" id="KW-1185">Reference proteome</keyword>
<dbReference type="InterPro" id="IPR013078">
    <property type="entry name" value="His_Pase_superF_clade-1"/>
</dbReference>
<evidence type="ECO:0000313" key="2">
    <source>
        <dbReference type="Proteomes" id="UP000460626"/>
    </source>
</evidence>
<dbReference type="InterPro" id="IPR029033">
    <property type="entry name" value="His_PPase_superfam"/>
</dbReference>
<dbReference type="Pfam" id="PF00300">
    <property type="entry name" value="His_Phos_1"/>
    <property type="match status" value="1"/>
</dbReference>
<dbReference type="SUPFAM" id="SSF53254">
    <property type="entry name" value="Phosphoglycerate mutase-like"/>
    <property type="match status" value="1"/>
</dbReference>
<accession>A0A844ZYY1</accession>
<dbReference type="CDD" id="cd07067">
    <property type="entry name" value="HP_PGM_like"/>
    <property type="match status" value="1"/>
</dbReference>
<dbReference type="OrthoDB" id="9810154at2"/>
<sequence>MKRLGLLRHAKSDWDDMRLRDFDRGLNDRGRRGAALMGAHIRQREDRWDAVIASPAARVKRTLEASGLDLPFTFANAVYLADCPTLMTLVRGLGDEEAVLLVGHNPGLQELALALVPPQEEDALFDAVMDKYPTASYAVLELAIDRWADLAEGCGKLVHFARPRDLDPDLGPEAD</sequence>
<proteinExistence type="predicted"/>
<organism evidence="1 2">
    <name type="scientific">Aurantiacibacter arachoides</name>
    <dbReference type="NCBI Taxonomy" id="1850444"/>
    <lineage>
        <taxon>Bacteria</taxon>
        <taxon>Pseudomonadati</taxon>
        <taxon>Pseudomonadota</taxon>
        <taxon>Alphaproteobacteria</taxon>
        <taxon>Sphingomonadales</taxon>
        <taxon>Erythrobacteraceae</taxon>
        <taxon>Aurantiacibacter</taxon>
    </lineage>
</organism>
<dbReference type="Gene3D" id="3.40.50.1240">
    <property type="entry name" value="Phosphoglycerate mutase-like"/>
    <property type="match status" value="1"/>
</dbReference>
<dbReference type="AlphaFoldDB" id="A0A844ZYY1"/>
<dbReference type="PANTHER" id="PTHR47623:SF1">
    <property type="entry name" value="OS09G0287300 PROTEIN"/>
    <property type="match status" value="1"/>
</dbReference>
<dbReference type="EMBL" id="WTYH01000001">
    <property type="protein sequence ID" value="MXO93491.1"/>
    <property type="molecule type" value="Genomic_DNA"/>
</dbReference>